<keyword evidence="3" id="KW-0949">S-adenosyl-L-methionine</keyword>
<dbReference type="EMBL" id="RZNY01000015">
    <property type="protein sequence ID" value="RUT44427.1"/>
    <property type="molecule type" value="Genomic_DNA"/>
</dbReference>
<sequence length="234" mass="27141">MDRIALIRTEEKKYHDLCYENHKLFEPGSWLHKPVKTVMDLMEEFSGQQNLNVLDLGCGIGRNSIPIAETLKNRNGKVVCVDLLESAIEKLQEYSEKFEVQQYIETVQSDIEYFHIAEDEYDVIIAVSALEHVSSEEALERKLHEMAVGTKPNGMNCIIINSNIREIERDSNVDLEPMFEVNLATDNMLELLDRQYEGWAIQTRLVKQLEYDIYRDEHLVSLITDCITFVVKKI</sequence>
<dbReference type="RefSeq" id="WP_127193372.1">
    <property type="nucleotide sequence ID" value="NZ_RZNY01000015.1"/>
</dbReference>
<evidence type="ECO:0000313" key="6">
    <source>
        <dbReference type="Proteomes" id="UP000279446"/>
    </source>
</evidence>
<gene>
    <name evidence="5" type="ORF">EJP82_17565</name>
</gene>
<dbReference type="Proteomes" id="UP000279446">
    <property type="component" value="Unassembled WGS sequence"/>
</dbReference>
<dbReference type="InterPro" id="IPR041698">
    <property type="entry name" value="Methyltransf_25"/>
</dbReference>
<feature type="domain" description="Methyltransferase" evidence="4">
    <location>
        <begin position="53"/>
        <end position="154"/>
    </location>
</feature>
<keyword evidence="6" id="KW-1185">Reference proteome</keyword>
<evidence type="ECO:0000313" key="5">
    <source>
        <dbReference type="EMBL" id="RUT44427.1"/>
    </source>
</evidence>
<dbReference type="GO" id="GO:0008168">
    <property type="term" value="F:methyltransferase activity"/>
    <property type="evidence" value="ECO:0007669"/>
    <property type="project" value="UniProtKB-KW"/>
</dbReference>
<organism evidence="5 6">
    <name type="scientific">Paenibacillus anaericanus</name>
    <dbReference type="NCBI Taxonomy" id="170367"/>
    <lineage>
        <taxon>Bacteria</taxon>
        <taxon>Bacillati</taxon>
        <taxon>Bacillota</taxon>
        <taxon>Bacilli</taxon>
        <taxon>Bacillales</taxon>
        <taxon>Paenibacillaceae</taxon>
        <taxon>Paenibacillus</taxon>
    </lineage>
</organism>
<evidence type="ECO:0000256" key="3">
    <source>
        <dbReference type="ARBA" id="ARBA00022691"/>
    </source>
</evidence>
<dbReference type="PANTHER" id="PTHR43464:SF19">
    <property type="entry name" value="UBIQUINONE BIOSYNTHESIS O-METHYLTRANSFERASE, MITOCHONDRIAL"/>
    <property type="match status" value="1"/>
</dbReference>
<protein>
    <submittedName>
        <fullName evidence="5">Class I SAM-dependent methyltransferase</fullName>
    </submittedName>
</protein>
<dbReference type="PANTHER" id="PTHR43464">
    <property type="entry name" value="METHYLTRANSFERASE"/>
    <property type="match status" value="1"/>
</dbReference>
<reference evidence="5 6" key="1">
    <citation type="submission" date="2018-12" db="EMBL/GenBank/DDBJ databases">
        <authorList>
            <person name="Sun L."/>
            <person name="Chen Z."/>
        </authorList>
    </citation>
    <scope>NUCLEOTIDE SEQUENCE [LARGE SCALE GENOMIC DNA]</scope>
    <source>
        <strain evidence="5 6">DSM 15890</strain>
    </source>
</reference>
<dbReference type="AlphaFoldDB" id="A0A433Y655"/>
<accession>A0A433Y655</accession>
<dbReference type="InterPro" id="IPR029063">
    <property type="entry name" value="SAM-dependent_MTases_sf"/>
</dbReference>
<name>A0A433Y655_9BACL</name>
<keyword evidence="2 5" id="KW-0808">Transferase</keyword>
<evidence type="ECO:0000256" key="1">
    <source>
        <dbReference type="ARBA" id="ARBA00022603"/>
    </source>
</evidence>
<keyword evidence="1 5" id="KW-0489">Methyltransferase</keyword>
<evidence type="ECO:0000259" key="4">
    <source>
        <dbReference type="Pfam" id="PF13649"/>
    </source>
</evidence>
<dbReference type="Pfam" id="PF13649">
    <property type="entry name" value="Methyltransf_25"/>
    <property type="match status" value="1"/>
</dbReference>
<comment type="caution">
    <text evidence="5">The sequence shown here is derived from an EMBL/GenBank/DDBJ whole genome shotgun (WGS) entry which is preliminary data.</text>
</comment>
<proteinExistence type="predicted"/>
<dbReference type="Gene3D" id="3.40.50.150">
    <property type="entry name" value="Vaccinia Virus protein VP39"/>
    <property type="match status" value="1"/>
</dbReference>
<dbReference type="GO" id="GO:0032259">
    <property type="term" value="P:methylation"/>
    <property type="evidence" value="ECO:0007669"/>
    <property type="project" value="UniProtKB-KW"/>
</dbReference>
<dbReference type="CDD" id="cd02440">
    <property type="entry name" value="AdoMet_MTases"/>
    <property type="match status" value="1"/>
</dbReference>
<evidence type="ECO:0000256" key="2">
    <source>
        <dbReference type="ARBA" id="ARBA00022679"/>
    </source>
</evidence>
<dbReference type="SUPFAM" id="SSF53335">
    <property type="entry name" value="S-adenosyl-L-methionine-dependent methyltransferases"/>
    <property type="match status" value="1"/>
</dbReference>
<dbReference type="OrthoDB" id="9804312at2"/>